<keyword evidence="11" id="KW-1185">Reference proteome</keyword>
<dbReference type="Gene3D" id="3.30.470.20">
    <property type="entry name" value="ATP-grasp fold, B domain"/>
    <property type="match status" value="1"/>
</dbReference>
<name>A0ABX1R647_9PSEU</name>
<evidence type="ECO:0000256" key="1">
    <source>
        <dbReference type="ARBA" id="ARBA00003761"/>
    </source>
</evidence>
<dbReference type="InterPro" id="IPR005479">
    <property type="entry name" value="CPAse_ATP-bd"/>
</dbReference>
<dbReference type="InterPro" id="IPR011761">
    <property type="entry name" value="ATP-grasp"/>
</dbReference>
<gene>
    <name evidence="10" type="ORF">HF577_01765</name>
</gene>
<evidence type="ECO:0000313" key="10">
    <source>
        <dbReference type="EMBL" id="NMH75837.1"/>
    </source>
</evidence>
<evidence type="ECO:0000259" key="9">
    <source>
        <dbReference type="PROSITE" id="PS50979"/>
    </source>
</evidence>
<dbReference type="PANTHER" id="PTHR48095:SF2">
    <property type="entry name" value="BIOTIN CARBOXYLASE, CHLOROPLASTIC"/>
    <property type="match status" value="1"/>
</dbReference>
<evidence type="ECO:0000256" key="4">
    <source>
        <dbReference type="ARBA" id="ARBA00022741"/>
    </source>
</evidence>
<dbReference type="SUPFAM" id="SSF56059">
    <property type="entry name" value="Glutathione synthetase ATP-binding domain-like"/>
    <property type="match status" value="1"/>
</dbReference>
<dbReference type="InterPro" id="IPR011054">
    <property type="entry name" value="Rudment_hybrid_motif"/>
</dbReference>
<keyword evidence="5 7" id="KW-0067">ATP-binding</keyword>
<protein>
    <recommendedName>
        <fullName evidence="2">biotin carboxylase</fullName>
        <ecNumber evidence="2">6.3.4.14</ecNumber>
    </recommendedName>
</protein>
<dbReference type="Pfam" id="PF00289">
    <property type="entry name" value="Biotin_carb_N"/>
    <property type="match status" value="1"/>
</dbReference>
<keyword evidence="3" id="KW-0436">Ligase</keyword>
<dbReference type="SUPFAM" id="SSF51246">
    <property type="entry name" value="Rudiment single hybrid motif"/>
    <property type="match status" value="1"/>
</dbReference>
<dbReference type="RefSeq" id="WP_169393901.1">
    <property type="nucleotide sequence ID" value="NZ_BAAAJH010000023.1"/>
</dbReference>
<accession>A0ABX1R647</accession>
<feature type="domain" description="Biotin carboxylation" evidence="9">
    <location>
        <begin position="1"/>
        <end position="447"/>
    </location>
</feature>
<dbReference type="InterPro" id="IPR005482">
    <property type="entry name" value="Biotin_COase_C"/>
</dbReference>
<comment type="function">
    <text evidence="1">This protein is a component of the acetyl coenzyme A carboxylase complex; first, biotin carboxylase catalyzes the carboxylation of the carrier protein and then the transcarboxylase transfers the carboxyl group to form malonyl-CoA.</text>
</comment>
<dbReference type="SUPFAM" id="SSF52440">
    <property type="entry name" value="PreATP-grasp domain"/>
    <property type="match status" value="1"/>
</dbReference>
<evidence type="ECO:0000313" key="11">
    <source>
        <dbReference type="Proteomes" id="UP001296706"/>
    </source>
</evidence>
<dbReference type="EC" id="6.3.4.14" evidence="2"/>
<feature type="domain" description="ATP-grasp" evidence="8">
    <location>
        <begin position="119"/>
        <end position="316"/>
    </location>
</feature>
<evidence type="ECO:0000256" key="6">
    <source>
        <dbReference type="ARBA" id="ARBA00048600"/>
    </source>
</evidence>
<dbReference type="PROSITE" id="PS00866">
    <property type="entry name" value="CPSASE_1"/>
    <property type="match status" value="1"/>
</dbReference>
<dbReference type="Proteomes" id="UP001296706">
    <property type="component" value="Unassembled WGS sequence"/>
</dbReference>
<sequence length="455" mass="48271">MTTVLVANRGEIALRVLRTCRELGLRTVAVYSTADAGSAAVRYADRAVCIGPGPARRSYNHIPAIIEAARMTGADMIHPGYGFLSENPDLAEVCAAEGITFVGPPAAVMERLGDKALARAAMVAAGLPLLPGSTEALDDPGDAAALAEEIGYPVIIKAAAGGGGRGMAVVRDSASFGDTYRRTRAGAKAVFGDSRVYVERYLDSARHVEVQVLCDAHGAGVHLGARDCSVQRRHQKLVEETPAPGLPAATVRAMGEAAVRGVLAAGYVGAGTVEFLVDGQGQFSFMEVNCRLQVEHPVTEMVTGLDLVAEQLRIAAGEPLGYHQDDVRLWGAAVECRINAEDPDRDFAPTPAVVEQFETPGGPFVRVDTHVASGYRIPPDYDSLLAKVVVWGADREAALRRMDRALSELRITGDRLATTTAFLRSVLAHPEFAAGTHDTALLDRMRVPATERSPA</sequence>
<dbReference type="PROSITE" id="PS50975">
    <property type="entry name" value="ATP_GRASP"/>
    <property type="match status" value="1"/>
</dbReference>
<evidence type="ECO:0000256" key="7">
    <source>
        <dbReference type="PROSITE-ProRule" id="PRU00409"/>
    </source>
</evidence>
<comment type="catalytic activity">
    <reaction evidence="6">
        <text>N(6)-biotinyl-L-lysyl-[protein] + hydrogencarbonate + ATP = N(6)-carboxybiotinyl-L-lysyl-[protein] + ADP + phosphate + H(+)</text>
        <dbReference type="Rhea" id="RHEA:13501"/>
        <dbReference type="Rhea" id="RHEA-COMP:10505"/>
        <dbReference type="Rhea" id="RHEA-COMP:10506"/>
        <dbReference type="ChEBI" id="CHEBI:15378"/>
        <dbReference type="ChEBI" id="CHEBI:17544"/>
        <dbReference type="ChEBI" id="CHEBI:30616"/>
        <dbReference type="ChEBI" id="CHEBI:43474"/>
        <dbReference type="ChEBI" id="CHEBI:83144"/>
        <dbReference type="ChEBI" id="CHEBI:83145"/>
        <dbReference type="ChEBI" id="CHEBI:456216"/>
        <dbReference type="EC" id="6.3.4.14"/>
    </reaction>
</comment>
<comment type="caution">
    <text evidence="10">The sequence shown here is derived from an EMBL/GenBank/DDBJ whole genome shotgun (WGS) entry which is preliminary data.</text>
</comment>
<proteinExistence type="predicted"/>
<evidence type="ECO:0000259" key="8">
    <source>
        <dbReference type="PROSITE" id="PS50975"/>
    </source>
</evidence>
<dbReference type="PROSITE" id="PS50979">
    <property type="entry name" value="BC"/>
    <property type="match status" value="1"/>
</dbReference>
<organism evidence="10 11">
    <name type="scientific">Pseudonocardia xinjiangensis</name>
    <dbReference type="NCBI Taxonomy" id="75289"/>
    <lineage>
        <taxon>Bacteria</taxon>
        <taxon>Bacillati</taxon>
        <taxon>Actinomycetota</taxon>
        <taxon>Actinomycetes</taxon>
        <taxon>Pseudonocardiales</taxon>
        <taxon>Pseudonocardiaceae</taxon>
        <taxon>Pseudonocardia</taxon>
    </lineage>
</organism>
<dbReference type="InterPro" id="IPR011764">
    <property type="entry name" value="Biotin_carboxylation_dom"/>
</dbReference>
<keyword evidence="4 7" id="KW-0547">Nucleotide-binding</keyword>
<dbReference type="EMBL" id="JAAXKY010000002">
    <property type="protein sequence ID" value="NMH75837.1"/>
    <property type="molecule type" value="Genomic_DNA"/>
</dbReference>
<dbReference type="PANTHER" id="PTHR48095">
    <property type="entry name" value="PYRUVATE CARBOXYLASE SUBUNIT A"/>
    <property type="match status" value="1"/>
</dbReference>
<evidence type="ECO:0000256" key="3">
    <source>
        <dbReference type="ARBA" id="ARBA00022598"/>
    </source>
</evidence>
<dbReference type="SMART" id="SM00878">
    <property type="entry name" value="Biotin_carb_C"/>
    <property type="match status" value="1"/>
</dbReference>
<reference evidence="10 11" key="1">
    <citation type="submission" date="2020-04" db="EMBL/GenBank/DDBJ databases">
        <authorList>
            <person name="Klaysubun C."/>
            <person name="Duangmal K."/>
            <person name="Lipun K."/>
        </authorList>
    </citation>
    <scope>NUCLEOTIDE SEQUENCE [LARGE SCALE GENOMIC DNA]</scope>
    <source>
        <strain evidence="10 11">JCM 11839</strain>
    </source>
</reference>
<evidence type="ECO:0000256" key="5">
    <source>
        <dbReference type="ARBA" id="ARBA00022840"/>
    </source>
</evidence>
<evidence type="ECO:0000256" key="2">
    <source>
        <dbReference type="ARBA" id="ARBA00013263"/>
    </source>
</evidence>
<dbReference type="NCBIfam" id="NF006367">
    <property type="entry name" value="PRK08591.1"/>
    <property type="match status" value="1"/>
</dbReference>
<dbReference type="InterPro" id="IPR051602">
    <property type="entry name" value="ACC_Biotin_Carboxylase"/>
</dbReference>
<dbReference type="InterPro" id="IPR016185">
    <property type="entry name" value="PreATP-grasp_dom_sf"/>
</dbReference>
<dbReference type="InterPro" id="IPR005481">
    <property type="entry name" value="BC-like_N"/>
</dbReference>
<dbReference type="Pfam" id="PF02785">
    <property type="entry name" value="Biotin_carb_C"/>
    <property type="match status" value="1"/>
</dbReference>
<dbReference type="Pfam" id="PF02786">
    <property type="entry name" value="CPSase_L_D2"/>
    <property type="match status" value="1"/>
</dbReference>